<evidence type="ECO:0000256" key="1">
    <source>
        <dbReference type="SAM" id="MobiDB-lite"/>
    </source>
</evidence>
<dbReference type="EMBL" id="SRLO01000168">
    <property type="protein sequence ID" value="TNN70006.1"/>
    <property type="molecule type" value="Genomic_DNA"/>
</dbReference>
<feature type="compositionally biased region" description="Basic and acidic residues" evidence="1">
    <location>
        <begin position="43"/>
        <end position="53"/>
    </location>
</feature>
<feature type="region of interest" description="Disordered" evidence="1">
    <location>
        <begin position="43"/>
        <end position="89"/>
    </location>
</feature>
<evidence type="ECO:0000313" key="2">
    <source>
        <dbReference type="EMBL" id="TNN70006.1"/>
    </source>
</evidence>
<evidence type="ECO:0000313" key="3">
    <source>
        <dbReference type="Proteomes" id="UP000314294"/>
    </source>
</evidence>
<organism evidence="2 3">
    <name type="scientific">Liparis tanakae</name>
    <name type="common">Tanaka's snailfish</name>
    <dbReference type="NCBI Taxonomy" id="230148"/>
    <lineage>
        <taxon>Eukaryota</taxon>
        <taxon>Metazoa</taxon>
        <taxon>Chordata</taxon>
        <taxon>Craniata</taxon>
        <taxon>Vertebrata</taxon>
        <taxon>Euteleostomi</taxon>
        <taxon>Actinopterygii</taxon>
        <taxon>Neopterygii</taxon>
        <taxon>Teleostei</taxon>
        <taxon>Neoteleostei</taxon>
        <taxon>Acanthomorphata</taxon>
        <taxon>Eupercaria</taxon>
        <taxon>Perciformes</taxon>
        <taxon>Cottioidei</taxon>
        <taxon>Cottales</taxon>
        <taxon>Liparidae</taxon>
        <taxon>Liparis</taxon>
    </lineage>
</organism>
<protein>
    <submittedName>
        <fullName evidence="2">Uncharacterized protein</fullName>
    </submittedName>
</protein>
<sequence length="122" mass="12902">MTRWSAPIGLVVAGPLRGGAKRRGGAGARSILAAVFLSVSERSSRAEPGERITRGQMSVRFSRSPASSPSNLLVSPPVSGSAVTSPRSSEDGWVLMELWQLGGRSRVNSTPPHTDSSREVMD</sequence>
<gene>
    <name evidence="2" type="ORF">EYF80_019682</name>
</gene>
<feature type="compositionally biased region" description="Low complexity" evidence="1">
    <location>
        <begin position="64"/>
        <end position="81"/>
    </location>
</feature>
<dbReference type="AlphaFoldDB" id="A0A4Z2HVX8"/>
<accession>A0A4Z2HVX8</accession>
<reference evidence="2 3" key="1">
    <citation type="submission" date="2019-03" db="EMBL/GenBank/DDBJ databases">
        <title>First draft genome of Liparis tanakae, snailfish: a comprehensive survey of snailfish specific genes.</title>
        <authorList>
            <person name="Kim W."/>
            <person name="Song I."/>
            <person name="Jeong J.-H."/>
            <person name="Kim D."/>
            <person name="Kim S."/>
            <person name="Ryu S."/>
            <person name="Song J.Y."/>
            <person name="Lee S.K."/>
        </authorList>
    </citation>
    <scope>NUCLEOTIDE SEQUENCE [LARGE SCALE GENOMIC DNA]</scope>
    <source>
        <tissue evidence="2">Muscle</tissue>
    </source>
</reference>
<dbReference type="Proteomes" id="UP000314294">
    <property type="component" value="Unassembled WGS sequence"/>
</dbReference>
<keyword evidence="3" id="KW-1185">Reference proteome</keyword>
<comment type="caution">
    <text evidence="2">The sequence shown here is derived from an EMBL/GenBank/DDBJ whole genome shotgun (WGS) entry which is preliminary data.</text>
</comment>
<proteinExistence type="predicted"/>
<name>A0A4Z2HVX8_9TELE</name>